<evidence type="ECO:0000313" key="7">
    <source>
        <dbReference type="Ensembl" id="ENSNMLP00000036652.1"/>
    </source>
</evidence>
<evidence type="ECO:0000256" key="2">
    <source>
        <dbReference type="ARBA" id="ARBA00022692"/>
    </source>
</evidence>
<dbReference type="Gene3D" id="1.20.1250.20">
    <property type="entry name" value="MFS general substrate transporter like domains"/>
    <property type="match status" value="1"/>
</dbReference>
<feature type="transmembrane region" description="Helical" evidence="5">
    <location>
        <begin position="160"/>
        <end position="179"/>
    </location>
</feature>
<accession>A0A8C6WWG9</accession>
<dbReference type="Ensembl" id="ENSNMLT00000040830.1">
    <property type="protein sequence ID" value="ENSNMLP00000036652.1"/>
    <property type="gene ID" value="ENSNMLG00000022726.1"/>
</dbReference>
<evidence type="ECO:0000256" key="1">
    <source>
        <dbReference type="ARBA" id="ARBA00004141"/>
    </source>
</evidence>
<dbReference type="PANTHER" id="PTHR24064">
    <property type="entry name" value="SOLUTE CARRIER FAMILY 22 MEMBER"/>
    <property type="match status" value="1"/>
</dbReference>
<dbReference type="InterPro" id="IPR005828">
    <property type="entry name" value="MFS_sugar_transport-like"/>
</dbReference>
<dbReference type="SUPFAM" id="SSF103473">
    <property type="entry name" value="MFS general substrate transporter"/>
    <property type="match status" value="1"/>
</dbReference>
<proteinExistence type="predicted"/>
<evidence type="ECO:0000256" key="3">
    <source>
        <dbReference type="ARBA" id="ARBA00022989"/>
    </source>
</evidence>
<dbReference type="Proteomes" id="UP000694523">
    <property type="component" value="Unplaced"/>
</dbReference>
<dbReference type="InterPro" id="IPR036259">
    <property type="entry name" value="MFS_trans_sf"/>
</dbReference>
<feature type="transmembrane region" description="Helical" evidence="5">
    <location>
        <begin position="21"/>
        <end position="44"/>
    </location>
</feature>
<feature type="transmembrane region" description="Helical" evidence="5">
    <location>
        <begin position="185"/>
        <end position="207"/>
    </location>
</feature>
<reference evidence="7" key="1">
    <citation type="submission" date="2025-08" db="UniProtKB">
        <authorList>
            <consortium name="Ensembl"/>
        </authorList>
    </citation>
    <scope>IDENTIFICATION</scope>
</reference>
<evidence type="ECO:0000259" key="6">
    <source>
        <dbReference type="PROSITE" id="PS50850"/>
    </source>
</evidence>
<sequence length="340" mass="38605">MVSFDDILVEVGPFGRCQKRIFLLMCLVSLPMAWVYVGIVFQGYTPEHWCRQPVVQEHREACGWTLQDGLQPSSCLQYDVDWNSTALNCDLSQEPKLRGASITQCKVSLPSFCTALESSNFDLVCSEGWLVDMYQSSLNMGFLIGSFVFGYIADRFGRRWCFLMCNVLSMVSGLAVAVAPNFLCILLLRGILGLGVKGSWMTCYVLLTEMVGLEYRRLVGILYQMVISVGIIAMVLVAYCIPDWRWLQVVASAPYLLFILYFWFVPESPRWLLSQNRTSEALKITEKMAKENRQNLSALTDEPGDSPSASLLDLFRTPKMRKHTFIFMFNWSETSLPVLC</sequence>
<organism evidence="7 8">
    <name type="scientific">Neogobius melanostomus</name>
    <name type="common">round goby</name>
    <dbReference type="NCBI Taxonomy" id="47308"/>
    <lineage>
        <taxon>Eukaryota</taxon>
        <taxon>Metazoa</taxon>
        <taxon>Chordata</taxon>
        <taxon>Craniata</taxon>
        <taxon>Vertebrata</taxon>
        <taxon>Euteleostomi</taxon>
        <taxon>Actinopterygii</taxon>
        <taxon>Neopterygii</taxon>
        <taxon>Teleostei</taxon>
        <taxon>Neoteleostei</taxon>
        <taxon>Acanthomorphata</taxon>
        <taxon>Gobiaria</taxon>
        <taxon>Gobiiformes</taxon>
        <taxon>Gobioidei</taxon>
        <taxon>Gobiidae</taxon>
        <taxon>Benthophilinae</taxon>
        <taxon>Neogobiini</taxon>
        <taxon>Neogobius</taxon>
    </lineage>
</organism>
<comment type="subcellular location">
    <subcellularLocation>
        <location evidence="1">Membrane</location>
        <topology evidence="1">Multi-pass membrane protein</topology>
    </subcellularLocation>
</comment>
<feature type="domain" description="Major facilitator superfamily (MFS) profile" evidence="6">
    <location>
        <begin position="22"/>
        <end position="340"/>
    </location>
</feature>
<keyword evidence="4 5" id="KW-0472">Membrane</keyword>
<feature type="transmembrane region" description="Helical" evidence="5">
    <location>
        <begin position="245"/>
        <end position="265"/>
    </location>
</feature>
<evidence type="ECO:0000256" key="4">
    <source>
        <dbReference type="ARBA" id="ARBA00023136"/>
    </source>
</evidence>
<dbReference type="GO" id="GO:0016020">
    <property type="term" value="C:membrane"/>
    <property type="evidence" value="ECO:0007669"/>
    <property type="project" value="UniProtKB-SubCell"/>
</dbReference>
<name>A0A8C6WWG9_9GOBI</name>
<feature type="transmembrane region" description="Helical" evidence="5">
    <location>
        <begin position="219"/>
        <end position="239"/>
    </location>
</feature>
<feature type="transmembrane region" description="Helical" evidence="5">
    <location>
        <begin position="133"/>
        <end position="153"/>
    </location>
</feature>
<dbReference type="AlphaFoldDB" id="A0A8C6WWG9"/>
<keyword evidence="8" id="KW-1185">Reference proteome</keyword>
<evidence type="ECO:0000313" key="8">
    <source>
        <dbReference type="Proteomes" id="UP000694523"/>
    </source>
</evidence>
<dbReference type="GO" id="GO:0022857">
    <property type="term" value="F:transmembrane transporter activity"/>
    <property type="evidence" value="ECO:0007669"/>
    <property type="project" value="InterPro"/>
</dbReference>
<dbReference type="Pfam" id="PF00083">
    <property type="entry name" value="Sugar_tr"/>
    <property type="match status" value="1"/>
</dbReference>
<keyword evidence="2 5" id="KW-0812">Transmembrane</keyword>
<reference evidence="7" key="2">
    <citation type="submission" date="2025-09" db="UniProtKB">
        <authorList>
            <consortium name="Ensembl"/>
        </authorList>
    </citation>
    <scope>IDENTIFICATION</scope>
</reference>
<keyword evidence="3 5" id="KW-1133">Transmembrane helix</keyword>
<dbReference type="PROSITE" id="PS50850">
    <property type="entry name" value="MFS"/>
    <property type="match status" value="1"/>
</dbReference>
<dbReference type="InterPro" id="IPR020846">
    <property type="entry name" value="MFS_dom"/>
</dbReference>
<protein>
    <submittedName>
        <fullName evidence="7">Solute carrier family 22 member 2</fullName>
    </submittedName>
</protein>
<evidence type="ECO:0000256" key="5">
    <source>
        <dbReference type="SAM" id="Phobius"/>
    </source>
</evidence>